<keyword evidence="1" id="KW-0732">Signal</keyword>
<organism evidence="4 5">
    <name type="scientific">Ridgeia piscesae</name>
    <name type="common">Tubeworm</name>
    <dbReference type="NCBI Taxonomy" id="27915"/>
    <lineage>
        <taxon>Eukaryota</taxon>
        <taxon>Metazoa</taxon>
        <taxon>Spiralia</taxon>
        <taxon>Lophotrochozoa</taxon>
        <taxon>Annelida</taxon>
        <taxon>Polychaeta</taxon>
        <taxon>Sedentaria</taxon>
        <taxon>Canalipalpata</taxon>
        <taxon>Sabellida</taxon>
        <taxon>Siboglinidae</taxon>
        <taxon>Ridgeia</taxon>
    </lineage>
</organism>
<dbReference type="PROSITE" id="PS51468">
    <property type="entry name" value="VIT"/>
    <property type="match status" value="1"/>
</dbReference>
<name>A0AAD9NY97_RIDPI</name>
<feature type="domain" description="VWFA" evidence="2">
    <location>
        <begin position="318"/>
        <end position="498"/>
    </location>
</feature>
<gene>
    <name evidence="4" type="ORF">NP493_256g04040</name>
</gene>
<dbReference type="InterPro" id="IPR036465">
    <property type="entry name" value="vWFA_dom_sf"/>
</dbReference>
<dbReference type="InterPro" id="IPR050934">
    <property type="entry name" value="ITIH"/>
</dbReference>
<dbReference type="Proteomes" id="UP001209878">
    <property type="component" value="Unassembled WGS sequence"/>
</dbReference>
<dbReference type="SUPFAM" id="SSF53300">
    <property type="entry name" value="vWA-like"/>
    <property type="match status" value="1"/>
</dbReference>
<feature type="signal peptide" evidence="1">
    <location>
        <begin position="1"/>
        <end position="20"/>
    </location>
</feature>
<dbReference type="SMART" id="SM00609">
    <property type="entry name" value="VIT"/>
    <property type="match status" value="1"/>
</dbReference>
<dbReference type="InterPro" id="IPR002035">
    <property type="entry name" value="VWF_A"/>
</dbReference>
<feature type="chain" id="PRO_5042039340" evidence="1">
    <location>
        <begin position="21"/>
        <end position="685"/>
    </location>
</feature>
<dbReference type="Pfam" id="PF08487">
    <property type="entry name" value="VIT"/>
    <property type="match status" value="1"/>
</dbReference>
<reference evidence="4" key="1">
    <citation type="journal article" date="2023" name="Mol. Biol. Evol.">
        <title>Third-Generation Sequencing Reveals the Adaptive Role of the Epigenome in Three Deep-Sea Polychaetes.</title>
        <authorList>
            <person name="Perez M."/>
            <person name="Aroh O."/>
            <person name="Sun Y."/>
            <person name="Lan Y."/>
            <person name="Juniper S.K."/>
            <person name="Young C.R."/>
            <person name="Angers B."/>
            <person name="Qian P.Y."/>
        </authorList>
    </citation>
    <scope>NUCLEOTIDE SEQUENCE</scope>
    <source>
        <strain evidence="4">R07B-5</strain>
    </source>
</reference>
<dbReference type="AlphaFoldDB" id="A0AAD9NY97"/>
<evidence type="ECO:0000259" key="3">
    <source>
        <dbReference type="PROSITE" id="PS51468"/>
    </source>
</evidence>
<evidence type="ECO:0000259" key="2">
    <source>
        <dbReference type="PROSITE" id="PS50234"/>
    </source>
</evidence>
<accession>A0AAD9NY97</accession>
<dbReference type="PANTHER" id="PTHR10338:SF108">
    <property type="entry name" value="INTER-ALPHA-TRYPSIN INHIBITOR HEAVY CHAIN H4-LIKE PROTEIN"/>
    <property type="match status" value="1"/>
</dbReference>
<dbReference type="Pfam" id="PF13768">
    <property type="entry name" value="VWA_3"/>
    <property type="match status" value="1"/>
</dbReference>
<dbReference type="PANTHER" id="PTHR10338">
    <property type="entry name" value="INTER-ALPHA-TRYPSIN INHIBITOR HEAVY CHAIN FAMILY MEMBER"/>
    <property type="match status" value="1"/>
</dbReference>
<dbReference type="Gene3D" id="3.40.50.410">
    <property type="entry name" value="von Willebrand factor, type A domain"/>
    <property type="match status" value="1"/>
</dbReference>
<dbReference type="PROSITE" id="PS50234">
    <property type="entry name" value="VWFA"/>
    <property type="match status" value="1"/>
</dbReference>
<keyword evidence="5" id="KW-1185">Reference proteome</keyword>
<dbReference type="SMART" id="SM00327">
    <property type="entry name" value="VWA"/>
    <property type="match status" value="1"/>
</dbReference>
<proteinExistence type="predicted"/>
<evidence type="ECO:0000256" key="1">
    <source>
        <dbReference type="SAM" id="SignalP"/>
    </source>
</evidence>
<protein>
    <submittedName>
        <fullName evidence="4">Uncharacterized protein</fullName>
    </submittedName>
</protein>
<feature type="domain" description="VIT" evidence="3">
    <location>
        <begin position="56"/>
        <end position="190"/>
    </location>
</feature>
<evidence type="ECO:0000313" key="4">
    <source>
        <dbReference type="EMBL" id="KAK2184709.1"/>
    </source>
</evidence>
<dbReference type="InterPro" id="IPR013694">
    <property type="entry name" value="VIT"/>
</dbReference>
<comment type="caution">
    <text evidence="4">The sequence shown here is derived from an EMBL/GenBank/DDBJ whole genome shotgun (WGS) entry which is preliminary data.</text>
</comment>
<sequence>MWRLIASLIANCLLLTVVYSDVASGQLVSSADGNTGYVVSVRRSDAGAVGGGDRGSVERRRRISRAVSDPSTDKLHVVTRVSSRFVQTCVESTITNPGSENREATFLVQMPDSAFISNFTMVIDDDVYVGKVKEKAKAEEDYEEARRQNRTAGLVGAEPPQHADRHMQVFSVAINVRANSSAHIVLTYQQLLQRRLGLYELVTRVKPNQPVGDIAITIHLHDPQGIRRLYVIEAGQEATNSFNSVDTVIESSGHNDKTIKYNPSADTRRRLDALTGADGNFVVRYDVQHEHDAGLLQLDNGYFVHFFSPQGFDPLGKNIVFVIDISGSMSGSKMEQTRDAMVTILDQLRTSDRFLLLLFDHQFRYWPSNKILVQADKNAITSAKKFALDTLVATGATNINDALLSAVSLLKELEQGASSMILFLTDGYPSRGERNREKIVSNVETAAGSRVSIFSLGFGDSLDYVLLQSLAERTGGFARRIYEGIDADLQLRDLFLEIGTPLLYDVHMSYDDSVVDTNTLTRVAFPQYFNGSELAVAGKLLASQTQDWVATVTGMSSDLVTLTKQVVSSTAVSDNMKGLVEKLYIHMKIKDLLRQKLLTDDEAKRKELDRYVIRIALEYNLVTPLTSMIIVEFNKNEVQRNMPKATSGDFASGLSNDGVYPGRSRLIIPAGFIAILVLSRHTFLS</sequence>
<dbReference type="EMBL" id="JAODUO010000256">
    <property type="protein sequence ID" value="KAK2184709.1"/>
    <property type="molecule type" value="Genomic_DNA"/>
</dbReference>
<evidence type="ECO:0000313" key="5">
    <source>
        <dbReference type="Proteomes" id="UP001209878"/>
    </source>
</evidence>